<sequence length="160" mass="17165">MFADPDEFEEEVRPAALVRGMRPALTPEAQTAYVLLELGPELTVETLRQEAAQHNGLSLLGLDTPAPVLRIGSLVYVGQPDIPVGTTLLFKLAAPPGGQAASQQPPAPDAQRHHGTAGPAPVAAAPTKLHQIGDARRMLRFRRVNMKPRSRPFSAQRAAE</sequence>
<protein>
    <submittedName>
        <fullName evidence="3">General transcription factor 3C polypeptide 6</fullName>
    </submittedName>
</protein>
<dbReference type="EMBL" id="JADGIZ020000001">
    <property type="protein sequence ID" value="KAL2920273.1"/>
    <property type="molecule type" value="Genomic_DNA"/>
</dbReference>
<feature type="compositionally biased region" description="Low complexity" evidence="1">
    <location>
        <begin position="95"/>
        <end position="104"/>
    </location>
</feature>
<gene>
    <name evidence="3" type="primary">GTF3C6</name>
    <name evidence="3" type="ORF">HK105_200344</name>
</gene>
<organism evidence="3 4">
    <name type="scientific">Polyrhizophydium stewartii</name>
    <dbReference type="NCBI Taxonomy" id="2732419"/>
    <lineage>
        <taxon>Eukaryota</taxon>
        <taxon>Fungi</taxon>
        <taxon>Fungi incertae sedis</taxon>
        <taxon>Chytridiomycota</taxon>
        <taxon>Chytridiomycota incertae sedis</taxon>
        <taxon>Chytridiomycetes</taxon>
        <taxon>Rhizophydiales</taxon>
        <taxon>Rhizophydiales incertae sedis</taxon>
        <taxon>Polyrhizophydium</taxon>
    </lineage>
</organism>
<dbReference type="Gene3D" id="2.60.40.4370">
    <property type="match status" value="1"/>
</dbReference>
<evidence type="ECO:0000259" key="2">
    <source>
        <dbReference type="Pfam" id="PF10419"/>
    </source>
</evidence>
<feature type="region of interest" description="Disordered" evidence="1">
    <location>
        <begin position="141"/>
        <end position="160"/>
    </location>
</feature>
<dbReference type="InterPro" id="IPR042771">
    <property type="entry name" value="GTF3C6-like"/>
</dbReference>
<feature type="domain" description="Transcription factor TFIIIC triple barrel" evidence="2">
    <location>
        <begin position="28"/>
        <end position="146"/>
    </location>
</feature>
<feature type="compositionally biased region" description="Basic residues" evidence="1">
    <location>
        <begin position="141"/>
        <end position="150"/>
    </location>
</feature>
<reference evidence="3 4" key="1">
    <citation type="submission" date="2023-09" db="EMBL/GenBank/DDBJ databases">
        <title>Pangenome analysis of Batrachochytrium dendrobatidis and related Chytrids.</title>
        <authorList>
            <person name="Yacoub M.N."/>
            <person name="Stajich J.E."/>
            <person name="James T.Y."/>
        </authorList>
    </citation>
    <scope>NUCLEOTIDE SEQUENCE [LARGE SCALE GENOMIC DNA]</scope>
    <source>
        <strain evidence="3 4">JEL0888</strain>
    </source>
</reference>
<dbReference type="PANTHER" id="PTHR21860">
    <property type="entry name" value="TRANSCRIPTION INITIATION FACTOR IIIC TFIIIC , POLYPEPTIDE 6-RELATED"/>
    <property type="match status" value="1"/>
</dbReference>
<dbReference type="InterPro" id="IPR019481">
    <property type="entry name" value="TFIIIC_triple_barrel"/>
</dbReference>
<evidence type="ECO:0000256" key="1">
    <source>
        <dbReference type="SAM" id="MobiDB-lite"/>
    </source>
</evidence>
<feature type="region of interest" description="Disordered" evidence="1">
    <location>
        <begin position="95"/>
        <end position="129"/>
    </location>
</feature>
<accession>A0ABR4NL61</accession>
<keyword evidence="4" id="KW-1185">Reference proteome</keyword>
<feature type="compositionally biased region" description="Low complexity" evidence="1">
    <location>
        <begin position="116"/>
        <end position="127"/>
    </location>
</feature>
<evidence type="ECO:0000313" key="4">
    <source>
        <dbReference type="Proteomes" id="UP001527925"/>
    </source>
</evidence>
<comment type="caution">
    <text evidence="3">The sequence shown here is derived from an EMBL/GenBank/DDBJ whole genome shotgun (WGS) entry which is preliminary data.</text>
</comment>
<name>A0ABR4NL61_9FUNG</name>
<dbReference type="PANTHER" id="PTHR21860:SF2">
    <property type="entry name" value="GENERAL TRANSCRIPTION FACTOR 3C POLYPEPTIDE 6"/>
    <property type="match status" value="1"/>
</dbReference>
<dbReference type="Pfam" id="PF10419">
    <property type="entry name" value="TFIIIC_sub6"/>
    <property type="match status" value="1"/>
</dbReference>
<evidence type="ECO:0000313" key="3">
    <source>
        <dbReference type="EMBL" id="KAL2920273.1"/>
    </source>
</evidence>
<proteinExistence type="predicted"/>
<dbReference type="Proteomes" id="UP001527925">
    <property type="component" value="Unassembled WGS sequence"/>
</dbReference>